<dbReference type="InterPro" id="IPR027417">
    <property type="entry name" value="P-loop_NTPase"/>
</dbReference>
<name>Q5KLK9_CRYD1</name>
<dbReference type="GO" id="GO:0005829">
    <property type="term" value="C:cytosol"/>
    <property type="evidence" value="ECO:0000318"/>
    <property type="project" value="GO_Central"/>
</dbReference>
<gene>
    <name evidence="4" type="ordered locus">CNB04900</name>
</gene>
<feature type="compositionally biased region" description="Low complexity" evidence="2">
    <location>
        <begin position="226"/>
        <end position="241"/>
    </location>
</feature>
<feature type="compositionally biased region" description="Polar residues" evidence="2">
    <location>
        <begin position="98"/>
        <end position="108"/>
    </location>
</feature>
<accession>Q55YD3</accession>
<dbReference type="VEuPathDB" id="FungiDB:CNB04900"/>
<dbReference type="AlphaFoldDB" id="Q5KLK9"/>
<dbReference type="HOGENOM" id="CLU_470100_0_0_1"/>
<proteinExistence type="inferred from homology"/>
<dbReference type="KEGG" id="cne:CNB04900"/>
<sequence>MPSSFLRKKLRQTSSAQQQPPIRNPHNTTVRHSLSLPDLTTPLLDPSSWEEVPPFTFTFPAVHTPDSKSDPSSIKRASKGGGGVGMVFCRSPKEQRQQDQQGLDTTRPSARAIGVGTGNTTQTRNRTPSLIENEVQFHRPFTPKMVVNPFPGGWNVGDFRESDAVWDRRGVSAGVGMGTRGSMLNAISRRKTRKKGAAEKMNIVVAGGKGVGKTSFINFLINSLPQQGQERGQEQTETQTQNPISSQSQRPAPTTKPTAYTVLSTISDRLLLRLIDTPGLELPPGEDWVAAKKGESERSVKGLLSIVEERFEYTLREERKVRRRVGAEEGLVHLVIYLIDARDVLYSKEPGAKEVDWSCLGLFDDKPKCHQGEELDFERGYTSRGGSEPRLSNVEIDIIRQLEKRANVLPVVSHTDSLTIDELEDVKAAVNRDLAAVFARTPGKGFGVFRTGHDESRQRDSIREEDEHPDDDNIDLDVDDDTQGDHRPPTPDSIHFSISSTSLPLPFGIFIPEPRAGFSSDDDHNTLDSNGFESSFLRKFAWGEASALNPAHSDFIALIEAVLGDYSKVLRTRTREVLYESYRTERLLEAMAAS</sequence>
<evidence type="ECO:0000313" key="5">
    <source>
        <dbReference type="Proteomes" id="UP000002149"/>
    </source>
</evidence>
<dbReference type="SUPFAM" id="SSF52540">
    <property type="entry name" value="P-loop containing nucleoside triphosphate hydrolases"/>
    <property type="match status" value="1"/>
</dbReference>
<comment type="similarity">
    <text evidence="1">Belongs to the TRAFAC class TrmE-Era-EngA-EngB-Septin-like GTPase superfamily. Septin GTPase family.</text>
</comment>
<feature type="compositionally biased region" description="Low complexity" evidence="2">
    <location>
        <begin position="33"/>
        <end position="47"/>
    </location>
</feature>
<evidence type="ECO:0000256" key="2">
    <source>
        <dbReference type="SAM" id="MobiDB-lite"/>
    </source>
</evidence>
<feature type="domain" description="Septin-type G" evidence="3">
    <location>
        <begin position="197"/>
        <end position="589"/>
    </location>
</feature>
<feature type="region of interest" description="Disordered" evidence="2">
    <location>
        <begin position="226"/>
        <end position="257"/>
    </location>
</feature>
<dbReference type="Proteomes" id="UP000002149">
    <property type="component" value="Chromosome 2"/>
</dbReference>
<dbReference type="PANTHER" id="PTHR18884">
    <property type="entry name" value="SEPTIN"/>
    <property type="match status" value="1"/>
</dbReference>
<dbReference type="PROSITE" id="PS51719">
    <property type="entry name" value="G_SEPTIN"/>
    <property type="match status" value="1"/>
</dbReference>
<dbReference type="InterPro" id="IPR030379">
    <property type="entry name" value="G_SEPTIN_dom"/>
</dbReference>
<dbReference type="GO" id="GO:0008104">
    <property type="term" value="P:intracellular protein localization"/>
    <property type="evidence" value="ECO:0000318"/>
    <property type="project" value="GO_Central"/>
</dbReference>
<feature type="compositionally biased region" description="Polar residues" evidence="2">
    <location>
        <begin position="12"/>
        <end position="32"/>
    </location>
</feature>
<organism evidence="4 5">
    <name type="scientific">Cryptococcus deneoformans (strain JEC21 / ATCC MYA-565)</name>
    <name type="common">Cryptococcus neoformans var. neoformans serotype D</name>
    <dbReference type="NCBI Taxonomy" id="214684"/>
    <lineage>
        <taxon>Eukaryota</taxon>
        <taxon>Fungi</taxon>
        <taxon>Dikarya</taxon>
        <taxon>Basidiomycota</taxon>
        <taxon>Agaricomycotina</taxon>
        <taxon>Tremellomycetes</taxon>
        <taxon>Tremellales</taxon>
        <taxon>Cryptococcaceae</taxon>
        <taxon>Cryptococcus</taxon>
        <taxon>Cryptococcus neoformans species complex</taxon>
    </lineage>
</organism>
<dbReference type="GeneID" id="3255823"/>
<dbReference type="Gene3D" id="3.40.50.300">
    <property type="entry name" value="P-loop containing nucleotide triphosphate hydrolases"/>
    <property type="match status" value="1"/>
</dbReference>
<dbReference type="GO" id="GO:0061640">
    <property type="term" value="P:cytoskeleton-dependent cytokinesis"/>
    <property type="evidence" value="ECO:0000318"/>
    <property type="project" value="GO_Central"/>
</dbReference>
<dbReference type="OrthoDB" id="10261408at2759"/>
<dbReference type="GO" id="GO:0005940">
    <property type="term" value="C:septin ring"/>
    <property type="evidence" value="ECO:0000318"/>
    <property type="project" value="GO_Central"/>
</dbReference>
<evidence type="ECO:0000256" key="1">
    <source>
        <dbReference type="RuleBase" id="RU004560"/>
    </source>
</evidence>
<accession>Q5KLK9</accession>
<protein>
    <submittedName>
        <fullName evidence="4">Septin ring protein, putative</fullName>
    </submittedName>
</protein>
<dbReference type="STRING" id="214684.Q5KLK9"/>
<feature type="region of interest" description="Disordered" evidence="2">
    <location>
        <begin position="448"/>
        <end position="497"/>
    </location>
</feature>
<dbReference type="Pfam" id="PF00735">
    <property type="entry name" value="Septin"/>
    <property type="match status" value="3"/>
</dbReference>
<dbReference type="GO" id="GO:0015630">
    <property type="term" value="C:microtubule cytoskeleton"/>
    <property type="evidence" value="ECO:0000318"/>
    <property type="project" value="GO_Central"/>
</dbReference>
<dbReference type="EMBL" id="AE017342">
    <property type="protein sequence ID" value="AAW41675.2"/>
    <property type="molecule type" value="Genomic_DNA"/>
</dbReference>
<reference evidence="4 5" key="1">
    <citation type="journal article" date="2005" name="Science">
        <title>The genome of the basidiomycetous yeast and human pathogen Cryptococcus neoformans.</title>
        <authorList>
            <person name="Loftus B.J."/>
            <person name="Fung E."/>
            <person name="Roncaglia P."/>
            <person name="Rowley D."/>
            <person name="Amedeo P."/>
            <person name="Bruno D."/>
            <person name="Vamathevan J."/>
            <person name="Miranda M."/>
            <person name="Anderson I.J."/>
            <person name="Fraser J.A."/>
            <person name="Allen J.E."/>
            <person name="Bosdet I.E."/>
            <person name="Brent M.R."/>
            <person name="Chiu R."/>
            <person name="Doering T.L."/>
            <person name="Donlin M.J."/>
            <person name="D'Souza C.A."/>
            <person name="Fox D.S."/>
            <person name="Grinberg V."/>
            <person name="Fu J."/>
            <person name="Fukushima M."/>
            <person name="Haas B.J."/>
            <person name="Huang J.C."/>
            <person name="Janbon G."/>
            <person name="Jones S.J."/>
            <person name="Koo H.L."/>
            <person name="Krzywinski M.I."/>
            <person name="Kwon-Chung J.K."/>
            <person name="Lengeler K.B."/>
            <person name="Maiti R."/>
            <person name="Marra M.A."/>
            <person name="Marra R.E."/>
            <person name="Mathewson C.A."/>
            <person name="Mitchell T.G."/>
            <person name="Pertea M."/>
            <person name="Riggs F.R."/>
            <person name="Salzberg S.L."/>
            <person name="Schein J.E."/>
            <person name="Shvartsbeyn A."/>
            <person name="Shin H."/>
            <person name="Shumway M."/>
            <person name="Specht C.A."/>
            <person name="Suh B.B."/>
            <person name="Tenney A."/>
            <person name="Utterback T.R."/>
            <person name="Wickes B.L."/>
            <person name="Wortman J.R."/>
            <person name="Wye N.H."/>
            <person name="Kronstad J.W."/>
            <person name="Lodge J.K."/>
            <person name="Heitman J."/>
            <person name="Davis R.W."/>
            <person name="Fraser C.M."/>
            <person name="Hyman R.W."/>
        </authorList>
    </citation>
    <scope>NUCLEOTIDE SEQUENCE [LARGE SCALE GENOMIC DNA]</scope>
    <source>
        <strain evidence="5">JEC21 / ATCC MYA-565</strain>
    </source>
</reference>
<dbReference type="GO" id="GO:0031105">
    <property type="term" value="C:septin complex"/>
    <property type="evidence" value="ECO:0000318"/>
    <property type="project" value="GO_Central"/>
</dbReference>
<dbReference type="GO" id="GO:0003924">
    <property type="term" value="F:GTPase activity"/>
    <property type="evidence" value="ECO:0000318"/>
    <property type="project" value="GO_Central"/>
</dbReference>
<feature type="region of interest" description="Disordered" evidence="2">
    <location>
        <begin position="1"/>
        <end position="47"/>
    </location>
</feature>
<dbReference type="RefSeq" id="XP_024512195.1">
    <property type="nucleotide sequence ID" value="XM_024656618.1"/>
</dbReference>
<dbReference type="PaxDb" id="214684-Q5KLK9"/>
<keyword evidence="1" id="KW-0342">GTP-binding</keyword>
<feature type="compositionally biased region" description="Basic and acidic residues" evidence="2">
    <location>
        <begin position="451"/>
        <end position="466"/>
    </location>
</feature>
<dbReference type="GO" id="GO:0032153">
    <property type="term" value="C:cell division site"/>
    <property type="evidence" value="ECO:0000318"/>
    <property type="project" value="GO_Central"/>
</dbReference>
<keyword evidence="5" id="KW-1185">Reference proteome</keyword>
<feature type="compositionally biased region" description="Acidic residues" evidence="2">
    <location>
        <begin position="467"/>
        <end position="482"/>
    </location>
</feature>
<keyword evidence="1" id="KW-0547">Nucleotide-binding</keyword>
<evidence type="ECO:0000259" key="3">
    <source>
        <dbReference type="PROSITE" id="PS51719"/>
    </source>
</evidence>
<feature type="compositionally biased region" description="Polar residues" evidence="2">
    <location>
        <begin position="242"/>
        <end position="257"/>
    </location>
</feature>
<feature type="compositionally biased region" description="Basic residues" evidence="2">
    <location>
        <begin position="1"/>
        <end position="11"/>
    </location>
</feature>
<feature type="region of interest" description="Disordered" evidence="2">
    <location>
        <begin position="60"/>
        <end position="125"/>
    </location>
</feature>
<dbReference type="InParanoid" id="Q5KLK9"/>
<dbReference type="eggNOG" id="KOG2655">
    <property type="taxonomic scope" value="Eukaryota"/>
</dbReference>
<dbReference type="GO" id="GO:0060090">
    <property type="term" value="F:molecular adaptor activity"/>
    <property type="evidence" value="ECO:0000318"/>
    <property type="project" value="GO_Central"/>
</dbReference>
<evidence type="ECO:0000313" key="4">
    <source>
        <dbReference type="EMBL" id="AAW41675.2"/>
    </source>
</evidence>
<dbReference type="GO" id="GO:0005525">
    <property type="term" value="F:GTP binding"/>
    <property type="evidence" value="ECO:0007669"/>
    <property type="project" value="UniProtKB-KW"/>
</dbReference>